<dbReference type="EMBL" id="BMEO01000002">
    <property type="protein sequence ID" value="GGF87354.1"/>
    <property type="molecule type" value="Genomic_DNA"/>
</dbReference>
<dbReference type="InterPro" id="IPR048354">
    <property type="entry name" value="TOD1_MUCI70_glycTrfase_dom"/>
</dbReference>
<dbReference type="PANTHER" id="PTHR12956:SF17">
    <property type="entry name" value="OS01G0749100 PROTEIN"/>
    <property type="match status" value="1"/>
</dbReference>
<name>A0A917CI68_9GAMM</name>
<gene>
    <name evidence="2" type="ORF">GCM10011365_05530</name>
</gene>
<reference evidence="2" key="1">
    <citation type="journal article" date="2014" name="Int. J. Syst. Evol. Microbiol.">
        <title>Complete genome sequence of Corynebacterium casei LMG S-19264T (=DSM 44701T), isolated from a smear-ripened cheese.</title>
        <authorList>
            <consortium name="US DOE Joint Genome Institute (JGI-PGF)"/>
            <person name="Walter F."/>
            <person name="Albersmeier A."/>
            <person name="Kalinowski J."/>
            <person name="Ruckert C."/>
        </authorList>
    </citation>
    <scope>NUCLEOTIDE SEQUENCE</scope>
    <source>
        <strain evidence="2">CGMCC 1.12181</strain>
    </source>
</reference>
<protein>
    <recommendedName>
        <fullName evidence="1">TOD1/MUCI70 glycosyltransferase-like domain-containing protein</fullName>
    </recommendedName>
</protein>
<sequence length="216" mass="25442">MIRGIIYTAITNGYDTVKTPKTDQTLPMVCFQNSTGGYTNRWESKKIDLINDDPIRTARFYKLHPHLFFPNYDWSIWVDGSLLITDDLIKLLNEAINNKAKLAIYKHAKRNCLYQAAHNCIDKNKDSKEVIEKQIDTYKSIGYPQNNGLVASGVIVRRHNDPQIIELMNNWWSEIYNHSRRDQISFNYACWKMNFKYWEIPTRIGDGRYFMRNPHA</sequence>
<keyword evidence="3" id="KW-1185">Reference proteome</keyword>
<accession>A0A917CI68</accession>
<evidence type="ECO:0000259" key="1">
    <source>
        <dbReference type="Pfam" id="PF04765"/>
    </source>
</evidence>
<dbReference type="Proteomes" id="UP000605253">
    <property type="component" value="Unassembled WGS sequence"/>
</dbReference>
<reference evidence="2" key="2">
    <citation type="submission" date="2020-09" db="EMBL/GenBank/DDBJ databases">
        <authorList>
            <person name="Sun Q."/>
            <person name="Zhou Y."/>
        </authorList>
    </citation>
    <scope>NUCLEOTIDE SEQUENCE</scope>
    <source>
        <strain evidence="2">CGMCC 1.12181</strain>
    </source>
</reference>
<proteinExistence type="predicted"/>
<evidence type="ECO:0000313" key="2">
    <source>
        <dbReference type="EMBL" id="GGF87354.1"/>
    </source>
</evidence>
<dbReference type="Gene3D" id="3.90.550.10">
    <property type="entry name" value="Spore Coat Polysaccharide Biosynthesis Protein SpsA, Chain A"/>
    <property type="match status" value="1"/>
</dbReference>
<dbReference type="Pfam" id="PF04765">
    <property type="entry name" value="TOD1_MUCI70"/>
    <property type="match status" value="1"/>
</dbReference>
<evidence type="ECO:0000313" key="3">
    <source>
        <dbReference type="Proteomes" id="UP000605253"/>
    </source>
</evidence>
<comment type="caution">
    <text evidence="2">The sequence shown here is derived from an EMBL/GenBank/DDBJ whole genome shotgun (WGS) entry which is preliminary data.</text>
</comment>
<organism evidence="2 3">
    <name type="scientific">Marinicella pacifica</name>
    <dbReference type="NCBI Taxonomy" id="1171543"/>
    <lineage>
        <taxon>Bacteria</taxon>
        <taxon>Pseudomonadati</taxon>
        <taxon>Pseudomonadota</taxon>
        <taxon>Gammaproteobacteria</taxon>
        <taxon>Lysobacterales</taxon>
        <taxon>Marinicellaceae</taxon>
        <taxon>Marinicella</taxon>
    </lineage>
</organism>
<dbReference type="AlphaFoldDB" id="A0A917CI68"/>
<dbReference type="SUPFAM" id="SSF53448">
    <property type="entry name" value="Nucleotide-diphospho-sugar transferases"/>
    <property type="match status" value="1"/>
</dbReference>
<dbReference type="RefSeq" id="WP_188364149.1">
    <property type="nucleotide sequence ID" value="NZ_BAABJF010000032.1"/>
</dbReference>
<dbReference type="PANTHER" id="PTHR12956">
    <property type="entry name" value="ALKALINE CERAMIDASE-RELATED"/>
    <property type="match status" value="1"/>
</dbReference>
<dbReference type="InterPro" id="IPR029044">
    <property type="entry name" value="Nucleotide-diphossugar_trans"/>
</dbReference>
<feature type="domain" description="TOD1/MUCI70 glycosyltransferase-like" evidence="1">
    <location>
        <begin position="52"/>
        <end position="194"/>
    </location>
</feature>
<dbReference type="InterPro" id="IPR006852">
    <property type="entry name" value="TOD1_MUCI70"/>
</dbReference>